<dbReference type="EMBL" id="GL870876">
    <property type="protein sequence ID" value="EIJ89596.1"/>
    <property type="molecule type" value="Genomic_DNA"/>
</dbReference>
<reference evidence="1" key="1">
    <citation type="submission" date="2011-01" db="EMBL/GenBank/DDBJ databases">
        <title>The Genome Sequence of Nematocida parisii strain ERTm3.</title>
        <authorList>
            <consortium name="The Broad Institute Genome Sequencing Platform"/>
            <consortium name="The Broad Institute Genome Sequencing Center for Infectious Disease"/>
            <person name="Cuomo C."/>
            <person name="Troemel E."/>
            <person name="Young S.K."/>
            <person name="Zeng Q."/>
            <person name="Gargeya S."/>
            <person name="Fitzgerald M."/>
            <person name="Haas B."/>
            <person name="Abouelleil A."/>
            <person name="Alvarado L."/>
            <person name="Arachchi H.M."/>
            <person name="Berlin A."/>
            <person name="Chapman S.B."/>
            <person name="Gearin G."/>
            <person name="Goldberg J."/>
            <person name="Griggs A."/>
            <person name="Gujja S."/>
            <person name="Hansen M."/>
            <person name="Heiman D."/>
            <person name="Howarth C."/>
            <person name="Larimer J."/>
            <person name="Lui A."/>
            <person name="MacDonald P.J.P."/>
            <person name="McCowen C."/>
            <person name="Montmayeur A."/>
            <person name="Murphy C."/>
            <person name="Neiman D."/>
            <person name="Pearson M."/>
            <person name="Priest M."/>
            <person name="Roberts A."/>
            <person name="Saif S."/>
            <person name="Shea T."/>
            <person name="Sisk P."/>
            <person name="Stolte C."/>
            <person name="Sykes S."/>
            <person name="Wortman J."/>
            <person name="Nusbaum C."/>
            <person name="Birren B."/>
        </authorList>
    </citation>
    <scope>NUCLEOTIDE SEQUENCE</scope>
    <source>
        <strain evidence="1">ERTm3</strain>
    </source>
</reference>
<dbReference type="HOGENOM" id="CLU_1212300_0_0_1"/>
<organism evidence="1 2">
    <name type="scientific">Nematocida parisii (strain ERTm3)</name>
    <name type="common">Nematode killer fungus</name>
    <dbReference type="NCBI Taxonomy" id="935791"/>
    <lineage>
        <taxon>Eukaryota</taxon>
        <taxon>Fungi</taxon>
        <taxon>Fungi incertae sedis</taxon>
        <taxon>Microsporidia</taxon>
        <taxon>Nematocida</taxon>
    </lineage>
</organism>
<evidence type="ECO:0000313" key="2">
    <source>
        <dbReference type="Proteomes" id="UP000002872"/>
    </source>
</evidence>
<dbReference type="Proteomes" id="UP000002872">
    <property type="component" value="Unassembled WGS sequence"/>
</dbReference>
<dbReference type="InParanoid" id="I3EK49"/>
<name>I3EK49_NEMP3</name>
<dbReference type="VEuPathDB" id="MicrosporidiaDB:NEQG_00366"/>
<sequence>MTILYKQNQIEKDKDLFYHTLCDGKEDCGVCQAVIRGVMKKIVFTQGRNSVEKSMSELEKMHGGWMAFNAFAKLREWCHEMNRRTGAFMLSLQQETDVQISKIGKSREKWNKKDWEAFIERMLEYIEENKENTLADAPKLLDYKPMGNKQYITWASVFNWHVQMHKFTYDQVNLEFKTNHILYPSRARETWSLVDGNIRKAQEALYRVCRTLDKETAMKKSKKVLEASK</sequence>
<dbReference type="OMA" id="HEMNRRT"/>
<accession>I3EK49</accession>
<feature type="non-terminal residue" evidence="1">
    <location>
        <position position="229"/>
    </location>
</feature>
<dbReference type="AlphaFoldDB" id="I3EK49"/>
<keyword evidence="2" id="KW-1185">Reference proteome</keyword>
<protein>
    <submittedName>
        <fullName evidence="1">Uncharacterized protein</fullName>
    </submittedName>
</protein>
<dbReference type="OrthoDB" id="10310341at2759"/>
<gene>
    <name evidence="1" type="ORF">NEQG_00366</name>
</gene>
<evidence type="ECO:0000313" key="1">
    <source>
        <dbReference type="EMBL" id="EIJ89596.1"/>
    </source>
</evidence>
<proteinExistence type="predicted"/>